<gene>
    <name evidence="1" type="ORF">COY11_05755</name>
</gene>
<comment type="caution">
    <text evidence="1">The sequence shown here is derived from an EMBL/GenBank/DDBJ whole genome shotgun (WGS) entry which is preliminary data.</text>
</comment>
<evidence type="ECO:0000313" key="2">
    <source>
        <dbReference type="Proteomes" id="UP000229805"/>
    </source>
</evidence>
<dbReference type="AlphaFoldDB" id="A0A2M7UBT0"/>
<organism evidence="1 2">
    <name type="scientific">Candidatus Portnoybacteria bacterium CG_4_10_14_0_2_um_filter_44_20</name>
    <dbReference type="NCBI Taxonomy" id="1974799"/>
    <lineage>
        <taxon>Bacteria</taxon>
        <taxon>Candidatus Portnoyibacteriota</taxon>
    </lineage>
</organism>
<feature type="non-terminal residue" evidence="1">
    <location>
        <position position="85"/>
    </location>
</feature>
<protein>
    <submittedName>
        <fullName evidence="1">Uncharacterized protein</fullName>
    </submittedName>
</protein>
<name>A0A2M7UBT0_9BACT</name>
<dbReference type="EMBL" id="PFOG01000213">
    <property type="protein sequence ID" value="PIZ68677.1"/>
    <property type="molecule type" value="Genomic_DNA"/>
</dbReference>
<accession>A0A2M7UBT0</accession>
<proteinExistence type="predicted"/>
<sequence length="85" mass="9255">MKALAVIIAILAVVVGFYYFGQKAAIAPLPEEGEDFSQDIKKDSKIKIFAPKEGDNIGLPLKIKGSVFDLSGSLFYRLYDEDGGI</sequence>
<reference evidence="2" key="1">
    <citation type="submission" date="2017-09" db="EMBL/GenBank/DDBJ databases">
        <title>Depth-based differentiation of microbial function through sediment-hosted aquifers and enrichment of novel symbionts in the deep terrestrial subsurface.</title>
        <authorList>
            <person name="Probst A.J."/>
            <person name="Ladd B."/>
            <person name="Jarett J.K."/>
            <person name="Geller-Mcgrath D.E."/>
            <person name="Sieber C.M.K."/>
            <person name="Emerson J.B."/>
            <person name="Anantharaman K."/>
            <person name="Thomas B.C."/>
            <person name="Malmstrom R."/>
            <person name="Stieglmeier M."/>
            <person name="Klingl A."/>
            <person name="Woyke T."/>
            <person name="Ryan C.M."/>
            <person name="Banfield J.F."/>
        </authorList>
    </citation>
    <scope>NUCLEOTIDE SEQUENCE [LARGE SCALE GENOMIC DNA]</scope>
</reference>
<evidence type="ECO:0000313" key="1">
    <source>
        <dbReference type="EMBL" id="PIZ68677.1"/>
    </source>
</evidence>
<dbReference type="Proteomes" id="UP000229805">
    <property type="component" value="Unassembled WGS sequence"/>
</dbReference>